<dbReference type="InterPro" id="IPR043519">
    <property type="entry name" value="NT_sf"/>
</dbReference>
<dbReference type="RefSeq" id="WP_343972960.1">
    <property type="nucleotide sequence ID" value="NZ_BAAAJG010000003.1"/>
</dbReference>
<feature type="compositionally biased region" description="Basic residues" evidence="1">
    <location>
        <begin position="240"/>
        <end position="258"/>
    </location>
</feature>
<evidence type="ECO:0000256" key="1">
    <source>
        <dbReference type="SAM" id="MobiDB-lite"/>
    </source>
</evidence>
<dbReference type="CDD" id="cd05403">
    <property type="entry name" value="NT_KNTase_like"/>
    <property type="match status" value="1"/>
</dbReference>
<dbReference type="Gene3D" id="3.30.460.10">
    <property type="entry name" value="Beta Polymerase, domain 2"/>
    <property type="match status" value="1"/>
</dbReference>
<dbReference type="EMBL" id="JBHUCP010000048">
    <property type="protein sequence ID" value="MFD1534977.1"/>
    <property type="molecule type" value="Genomic_DNA"/>
</dbReference>
<name>A0ABW4FWP5_9PSEU</name>
<accession>A0ABW4FWP5</accession>
<feature type="domain" description="Polymerase nucleotidyl transferase" evidence="2">
    <location>
        <begin position="6"/>
        <end position="44"/>
    </location>
</feature>
<dbReference type="InterPro" id="IPR002934">
    <property type="entry name" value="Polymerase_NTP_transf_dom"/>
</dbReference>
<protein>
    <submittedName>
        <fullName evidence="3">Nucleotidyltransferase domain-containing protein</fullName>
    </submittedName>
</protein>
<evidence type="ECO:0000259" key="2">
    <source>
        <dbReference type="Pfam" id="PF01909"/>
    </source>
</evidence>
<proteinExistence type="predicted"/>
<comment type="caution">
    <text evidence="3">The sequence shown here is derived from an EMBL/GenBank/DDBJ whole genome shotgun (WGS) entry which is preliminary data.</text>
</comment>
<dbReference type="SUPFAM" id="SSF81301">
    <property type="entry name" value="Nucleotidyltransferase"/>
    <property type="match status" value="1"/>
</dbReference>
<gene>
    <name evidence="3" type="ORF">ACFSCY_36760</name>
</gene>
<dbReference type="Pfam" id="PF01909">
    <property type="entry name" value="NTP_transf_2"/>
    <property type="match status" value="1"/>
</dbReference>
<sequence length="278" mass="29807">MDLADRLVEVPGVTGVMLGGSRARGDHMPESDVDLGVYHDGDLDVAALGALAREVAGPDASVTERGEWGPWVDGGGWLRIDGMPVDWIYRDLDRVRSCWQAARLGHYSFHAQIGHPLGVPDFAYPGEVALGIVLADRTGQLTALRAETQDYPTALAEALVAGLWEAEFLLTIARKAVPRRDATYVGGCLFRVVGPCCHAPARDGAPVGGQREGPSGVGRPAARGTEGVLRPGPRCACRPALRRAHARGCPGSRRRTRRGACPPVPRRRRPDPPPACRR</sequence>
<feature type="compositionally biased region" description="Low complexity" evidence="1">
    <location>
        <begin position="229"/>
        <end position="239"/>
    </location>
</feature>
<keyword evidence="4" id="KW-1185">Reference proteome</keyword>
<dbReference type="Proteomes" id="UP001597145">
    <property type="component" value="Unassembled WGS sequence"/>
</dbReference>
<evidence type="ECO:0000313" key="4">
    <source>
        <dbReference type="Proteomes" id="UP001597145"/>
    </source>
</evidence>
<reference evidence="4" key="1">
    <citation type="journal article" date="2019" name="Int. J. Syst. Evol. Microbiol.">
        <title>The Global Catalogue of Microorganisms (GCM) 10K type strain sequencing project: providing services to taxonomists for standard genome sequencing and annotation.</title>
        <authorList>
            <consortium name="The Broad Institute Genomics Platform"/>
            <consortium name="The Broad Institute Genome Sequencing Center for Infectious Disease"/>
            <person name="Wu L."/>
            <person name="Ma J."/>
        </authorList>
    </citation>
    <scope>NUCLEOTIDE SEQUENCE [LARGE SCALE GENOMIC DNA]</scope>
    <source>
        <strain evidence="4">JCM 12165</strain>
    </source>
</reference>
<evidence type="ECO:0000313" key="3">
    <source>
        <dbReference type="EMBL" id="MFD1534977.1"/>
    </source>
</evidence>
<organism evidence="3 4">
    <name type="scientific">Pseudonocardia aurantiaca</name>
    <dbReference type="NCBI Taxonomy" id="75290"/>
    <lineage>
        <taxon>Bacteria</taxon>
        <taxon>Bacillati</taxon>
        <taxon>Actinomycetota</taxon>
        <taxon>Actinomycetes</taxon>
        <taxon>Pseudonocardiales</taxon>
        <taxon>Pseudonocardiaceae</taxon>
        <taxon>Pseudonocardia</taxon>
    </lineage>
</organism>
<feature type="region of interest" description="Disordered" evidence="1">
    <location>
        <begin position="204"/>
        <end position="278"/>
    </location>
</feature>